<keyword evidence="3 7" id="KW-0812">Transmembrane</keyword>
<feature type="transmembrane region" description="Helical" evidence="7">
    <location>
        <begin position="173"/>
        <end position="197"/>
    </location>
</feature>
<comment type="caution">
    <text evidence="8">The sequence shown here is derived from an EMBL/GenBank/DDBJ whole genome shotgun (WGS) entry which is preliminary data.</text>
</comment>
<gene>
    <name evidence="8" type="ORF">BgAZ_207490</name>
</gene>
<evidence type="ECO:0000313" key="9">
    <source>
        <dbReference type="Proteomes" id="UP001230268"/>
    </source>
</evidence>
<dbReference type="PANTHER" id="PTHR12703">
    <property type="entry name" value="TRANSMEMBRANE PROTEIN 33"/>
    <property type="match status" value="1"/>
</dbReference>
<keyword evidence="9" id="KW-1185">Reference proteome</keyword>
<keyword evidence="5 7" id="KW-0472">Membrane</keyword>
<keyword evidence="4 7" id="KW-1133">Transmembrane helix</keyword>
<feature type="transmembrane region" description="Helical" evidence="7">
    <location>
        <begin position="105"/>
        <end position="126"/>
    </location>
</feature>
<dbReference type="GO" id="GO:0061024">
    <property type="term" value="P:membrane organization"/>
    <property type="evidence" value="ECO:0007669"/>
    <property type="project" value="TreeGrafter"/>
</dbReference>
<evidence type="ECO:0000256" key="6">
    <source>
        <dbReference type="SAM" id="MobiDB-lite"/>
    </source>
</evidence>
<dbReference type="EMBL" id="JAVEPI010000002">
    <property type="protein sequence ID" value="KAK1443873.1"/>
    <property type="molecule type" value="Genomic_DNA"/>
</dbReference>
<comment type="subcellular location">
    <subcellularLocation>
        <location evidence="1">Membrane</location>
        <topology evidence="1">Multi-pass membrane protein</topology>
    </subcellularLocation>
</comment>
<feature type="transmembrane region" description="Helical" evidence="7">
    <location>
        <begin position="238"/>
        <end position="257"/>
    </location>
</feature>
<sequence length="328" mass="37506">MTETLTNAEKAFLAFNWASSEKWLLYYSNLYPTPSGAKLAKYKRAWYRREVDPSLPADSTVGDPPPQPTYTQRYPTTPRSSKFSSFKNTFSTLVACKNALARVEIFSRLAFLVSSVLFIIATYFRFLSVGNYMAANRASTLSFFLFIIMALIREHGLKMSMEWLQAVFMNDNMHYLCYGVALLTLPKTLVLIIPQIFTCLLGLEKLYRVQRSEFPGILRTAYGKELIQMVDVHSSNIYRLRALIEAVALFDVIVGIFTRRAGIINFILYSNFIKLKIAVNDIYLLAVFRQIDALVVSNLSSFGLPPVLLSVYLSLSRYAVDYFKPRRR</sequence>
<reference evidence="8" key="1">
    <citation type="submission" date="2023-08" db="EMBL/GenBank/DDBJ databases">
        <title>Draft sequence of the Babesia gibsoni genome.</title>
        <authorList>
            <person name="Yamagishi J.Y."/>
            <person name="Xuan X.X."/>
        </authorList>
    </citation>
    <scope>NUCLEOTIDE SEQUENCE</scope>
    <source>
        <strain evidence="8">Azabu</strain>
    </source>
</reference>
<dbReference type="InterPro" id="IPR005344">
    <property type="entry name" value="TMEM33/Pom33"/>
</dbReference>
<evidence type="ECO:0000256" key="7">
    <source>
        <dbReference type="SAM" id="Phobius"/>
    </source>
</evidence>
<feature type="compositionally biased region" description="Low complexity" evidence="6">
    <location>
        <begin position="69"/>
        <end position="80"/>
    </location>
</feature>
<dbReference type="Pfam" id="PF03661">
    <property type="entry name" value="TMEM33_Pom33"/>
    <property type="match status" value="1"/>
</dbReference>
<accession>A0AAD8PEH4</accession>
<feature type="transmembrane region" description="Helical" evidence="7">
    <location>
        <begin position="302"/>
        <end position="320"/>
    </location>
</feature>
<evidence type="ECO:0000256" key="1">
    <source>
        <dbReference type="ARBA" id="ARBA00004141"/>
    </source>
</evidence>
<feature type="transmembrane region" description="Helical" evidence="7">
    <location>
        <begin position="277"/>
        <end position="296"/>
    </location>
</feature>
<dbReference type="Proteomes" id="UP001230268">
    <property type="component" value="Unassembled WGS sequence"/>
</dbReference>
<feature type="region of interest" description="Disordered" evidence="6">
    <location>
        <begin position="56"/>
        <end position="80"/>
    </location>
</feature>
<dbReference type="AlphaFoldDB" id="A0AAD8PEH4"/>
<dbReference type="GO" id="GO:0071786">
    <property type="term" value="P:endoplasmic reticulum tubular network organization"/>
    <property type="evidence" value="ECO:0007669"/>
    <property type="project" value="TreeGrafter"/>
</dbReference>
<dbReference type="PANTHER" id="PTHR12703:SF4">
    <property type="entry name" value="TRANSMEMBRANE PROTEIN 33"/>
    <property type="match status" value="1"/>
</dbReference>
<dbReference type="InterPro" id="IPR051645">
    <property type="entry name" value="PER33/POM33_regulator"/>
</dbReference>
<evidence type="ECO:0000256" key="4">
    <source>
        <dbReference type="ARBA" id="ARBA00022989"/>
    </source>
</evidence>
<feature type="transmembrane region" description="Helical" evidence="7">
    <location>
        <begin position="132"/>
        <end position="152"/>
    </location>
</feature>
<organism evidence="8 9">
    <name type="scientific">Babesia gibsoni</name>
    <dbReference type="NCBI Taxonomy" id="33632"/>
    <lineage>
        <taxon>Eukaryota</taxon>
        <taxon>Sar</taxon>
        <taxon>Alveolata</taxon>
        <taxon>Apicomplexa</taxon>
        <taxon>Aconoidasida</taxon>
        <taxon>Piroplasmida</taxon>
        <taxon>Babesiidae</taxon>
        <taxon>Babesia</taxon>
    </lineage>
</organism>
<dbReference type="GO" id="GO:0005783">
    <property type="term" value="C:endoplasmic reticulum"/>
    <property type="evidence" value="ECO:0007669"/>
    <property type="project" value="TreeGrafter"/>
</dbReference>
<evidence type="ECO:0000256" key="3">
    <source>
        <dbReference type="ARBA" id="ARBA00022692"/>
    </source>
</evidence>
<evidence type="ECO:0000256" key="2">
    <source>
        <dbReference type="ARBA" id="ARBA00007322"/>
    </source>
</evidence>
<proteinExistence type="inferred from homology"/>
<evidence type="ECO:0000256" key="5">
    <source>
        <dbReference type="ARBA" id="ARBA00023136"/>
    </source>
</evidence>
<comment type="similarity">
    <text evidence="2">Belongs to the PER33/POM33 family.</text>
</comment>
<dbReference type="GO" id="GO:0016020">
    <property type="term" value="C:membrane"/>
    <property type="evidence" value="ECO:0007669"/>
    <property type="project" value="UniProtKB-SubCell"/>
</dbReference>
<protein>
    <submittedName>
        <fullName evidence="8">Uncharacterized protein</fullName>
    </submittedName>
</protein>
<evidence type="ECO:0000313" key="8">
    <source>
        <dbReference type="EMBL" id="KAK1443873.1"/>
    </source>
</evidence>
<name>A0AAD8PEH4_BABGI</name>